<reference evidence="4 5" key="1">
    <citation type="submission" date="2022-01" db="EMBL/GenBank/DDBJ databases">
        <title>A chromosomal length assembly of Cordylochernes scorpioides.</title>
        <authorList>
            <person name="Zeh D."/>
            <person name="Zeh J."/>
        </authorList>
    </citation>
    <scope>NUCLEOTIDE SEQUENCE [LARGE SCALE GENOMIC DNA]</scope>
    <source>
        <strain evidence="4">IN4F17</strain>
        <tissue evidence="4">Whole Body</tissue>
    </source>
</reference>
<dbReference type="InterPro" id="IPR027266">
    <property type="entry name" value="TrmE/GcvT-like"/>
</dbReference>
<sequence length="177" mass="19618">MLVLTGEMGWELYHKMEDSDRLYAALAESGATDFGTYALNSLRLEKGFRMWGAEMTMDSNPYEAGLEMFLRPRKSADFVGKAALERIRREGTSRRLVQLRVENGESDPEGDETVWCAGRAVGHVTSGSYGYETGCGIAFAYVPHYLAYDGCEVTVDLLGERRPAVVTIKPPVVARHA</sequence>
<organism evidence="4 5">
    <name type="scientific">Cordylochernes scorpioides</name>
    <dbReference type="NCBI Taxonomy" id="51811"/>
    <lineage>
        <taxon>Eukaryota</taxon>
        <taxon>Metazoa</taxon>
        <taxon>Ecdysozoa</taxon>
        <taxon>Arthropoda</taxon>
        <taxon>Chelicerata</taxon>
        <taxon>Arachnida</taxon>
        <taxon>Pseudoscorpiones</taxon>
        <taxon>Cheliferoidea</taxon>
        <taxon>Chernetidae</taxon>
        <taxon>Cordylochernes</taxon>
    </lineage>
</organism>
<dbReference type="Gene3D" id="3.30.1360.120">
    <property type="entry name" value="Probable tRNA modification gtpase trme, domain 1"/>
    <property type="match status" value="1"/>
</dbReference>
<dbReference type="SUPFAM" id="SSF103025">
    <property type="entry name" value="Folate-binding domain"/>
    <property type="match status" value="1"/>
</dbReference>
<proteinExistence type="inferred from homology"/>
<feature type="domain" description="Aminomethyltransferase C-terminal" evidence="3">
    <location>
        <begin position="94"/>
        <end position="171"/>
    </location>
</feature>
<evidence type="ECO:0000256" key="1">
    <source>
        <dbReference type="ARBA" id="ARBA00008609"/>
    </source>
</evidence>
<dbReference type="PANTHER" id="PTHR43757">
    <property type="entry name" value="AMINOMETHYLTRANSFERASE"/>
    <property type="match status" value="1"/>
</dbReference>
<evidence type="ECO:0000313" key="4">
    <source>
        <dbReference type="EMBL" id="UYV72382.1"/>
    </source>
</evidence>
<dbReference type="Gene3D" id="4.10.1250.10">
    <property type="entry name" value="Aminomethyltransferase fragment"/>
    <property type="match status" value="1"/>
</dbReference>
<keyword evidence="5" id="KW-1185">Reference proteome</keyword>
<dbReference type="InterPro" id="IPR029043">
    <property type="entry name" value="GcvT/YgfZ_C"/>
</dbReference>
<evidence type="ECO:0000313" key="5">
    <source>
        <dbReference type="Proteomes" id="UP001235939"/>
    </source>
</evidence>
<dbReference type="PANTHER" id="PTHR43757:SF2">
    <property type="entry name" value="AMINOMETHYLTRANSFERASE, MITOCHONDRIAL"/>
    <property type="match status" value="1"/>
</dbReference>
<evidence type="ECO:0000259" key="3">
    <source>
        <dbReference type="Pfam" id="PF08669"/>
    </source>
</evidence>
<gene>
    <name evidence="4" type="ORF">LAZ67_9002872</name>
</gene>
<dbReference type="InterPro" id="IPR028896">
    <property type="entry name" value="GcvT/YgfZ/DmdA"/>
</dbReference>
<feature type="domain" description="GCVT N-terminal" evidence="2">
    <location>
        <begin position="5"/>
        <end position="72"/>
    </location>
</feature>
<dbReference type="InterPro" id="IPR013977">
    <property type="entry name" value="GcvT_C"/>
</dbReference>
<evidence type="ECO:0000259" key="2">
    <source>
        <dbReference type="Pfam" id="PF01571"/>
    </source>
</evidence>
<dbReference type="InterPro" id="IPR006222">
    <property type="entry name" value="GCVT_N"/>
</dbReference>
<dbReference type="Gene3D" id="2.40.30.110">
    <property type="entry name" value="Aminomethyltransferase beta-barrel domains"/>
    <property type="match status" value="1"/>
</dbReference>
<comment type="similarity">
    <text evidence="1">Belongs to the GcvT family.</text>
</comment>
<dbReference type="Proteomes" id="UP001235939">
    <property type="component" value="Chromosome 09"/>
</dbReference>
<accession>A0ABY6KVS9</accession>
<dbReference type="EMBL" id="CP092871">
    <property type="protein sequence ID" value="UYV72382.1"/>
    <property type="molecule type" value="Genomic_DNA"/>
</dbReference>
<protein>
    <submittedName>
        <fullName evidence="4">DMGDH</fullName>
    </submittedName>
</protein>
<dbReference type="Pfam" id="PF01571">
    <property type="entry name" value="GCV_T"/>
    <property type="match status" value="1"/>
</dbReference>
<dbReference type="SUPFAM" id="SSF101790">
    <property type="entry name" value="Aminomethyltransferase beta-barrel domain"/>
    <property type="match status" value="1"/>
</dbReference>
<name>A0ABY6KVS9_9ARAC</name>
<dbReference type="Pfam" id="PF08669">
    <property type="entry name" value="GCV_T_C"/>
    <property type="match status" value="1"/>
</dbReference>